<dbReference type="OrthoDB" id="5243890at2"/>
<dbReference type="AlphaFoldDB" id="A0A0A6URR9"/>
<dbReference type="SUPFAM" id="SSF53474">
    <property type="entry name" value="alpha/beta-Hydrolases"/>
    <property type="match status" value="1"/>
</dbReference>
<sequence>MLRRSVLTLALVTGLSACSKAPEPSTSKAPEASTPKAAGSTTPAPAPAGGTQEFAFDRDGRRPLPTKVWLPAGTDPAPMIYFSHGLTSQPDDYTELLSAWSAAGFVVAAPKYPHTWYQAATFDADDVVNQPADARFVITEVLKALPGRIDTGRIAAAGHSAGAITTVGLFSGSRDERLRAGLLIAGRQMAKPAPFAGSPAPLLFVQGKRDETVTYEQAYGAYNEVTWPKGFLEIPKGGHLPHRDQPALVAATTTDFWLWTLRGDEAAGARLPQDAAAGGVAALTSTF</sequence>
<reference evidence="3 4" key="1">
    <citation type="submission" date="2014-10" db="EMBL/GenBank/DDBJ databases">
        <title>Draft genome sequence of Actinoplanes utahensis NRRL 12052.</title>
        <authorList>
            <person name="Velasco-Bucheli B."/>
            <person name="del Cerro C."/>
            <person name="Hormigo D."/>
            <person name="Garcia J.L."/>
            <person name="Acebal C."/>
            <person name="Arroyo M."/>
            <person name="de la Mata I."/>
        </authorList>
    </citation>
    <scope>NUCLEOTIDE SEQUENCE [LARGE SCALE GENOMIC DNA]</scope>
    <source>
        <strain evidence="3 4">NRRL 12052</strain>
    </source>
</reference>
<dbReference type="InterPro" id="IPR017395">
    <property type="entry name" value="Chlorophyllase-like"/>
</dbReference>
<proteinExistence type="predicted"/>
<feature type="region of interest" description="Disordered" evidence="1">
    <location>
        <begin position="18"/>
        <end position="62"/>
    </location>
</feature>
<dbReference type="EMBL" id="JRTT01000013">
    <property type="protein sequence ID" value="KHD77154.1"/>
    <property type="molecule type" value="Genomic_DNA"/>
</dbReference>
<feature type="chain" id="PRO_5039494601" description="Chlorophyllase" evidence="2">
    <location>
        <begin position="22"/>
        <end position="287"/>
    </location>
</feature>
<dbReference type="Proteomes" id="UP000054537">
    <property type="component" value="Unassembled WGS sequence"/>
</dbReference>
<dbReference type="eggNOG" id="COG4188">
    <property type="taxonomic scope" value="Bacteria"/>
</dbReference>
<dbReference type="STRING" id="1869.MB27_13145"/>
<evidence type="ECO:0008006" key="5">
    <source>
        <dbReference type="Google" id="ProtNLM"/>
    </source>
</evidence>
<evidence type="ECO:0000313" key="4">
    <source>
        <dbReference type="Proteomes" id="UP000054537"/>
    </source>
</evidence>
<evidence type="ECO:0000313" key="3">
    <source>
        <dbReference type="EMBL" id="KHD77154.1"/>
    </source>
</evidence>
<organism evidence="3 4">
    <name type="scientific">Actinoplanes utahensis</name>
    <dbReference type="NCBI Taxonomy" id="1869"/>
    <lineage>
        <taxon>Bacteria</taxon>
        <taxon>Bacillati</taxon>
        <taxon>Actinomycetota</taxon>
        <taxon>Actinomycetes</taxon>
        <taxon>Micromonosporales</taxon>
        <taxon>Micromonosporaceae</taxon>
        <taxon>Actinoplanes</taxon>
    </lineage>
</organism>
<dbReference type="InterPro" id="IPR029058">
    <property type="entry name" value="AB_hydrolase_fold"/>
</dbReference>
<accession>A0A0A6URR9</accession>
<keyword evidence="4" id="KW-1185">Reference proteome</keyword>
<dbReference type="PANTHER" id="PTHR33428:SF14">
    <property type="entry name" value="CARBOXYLESTERASE TYPE B DOMAIN-CONTAINING PROTEIN"/>
    <property type="match status" value="1"/>
</dbReference>
<dbReference type="Gene3D" id="3.40.50.1820">
    <property type="entry name" value="alpha/beta hydrolase"/>
    <property type="match status" value="1"/>
</dbReference>
<dbReference type="Pfam" id="PF07224">
    <property type="entry name" value="Chlorophyllase"/>
    <property type="match status" value="1"/>
</dbReference>
<dbReference type="RefSeq" id="WP_043524787.1">
    <property type="nucleotide sequence ID" value="NZ_BAABKU010000017.1"/>
</dbReference>
<protein>
    <recommendedName>
        <fullName evidence="5">Chlorophyllase</fullName>
    </recommendedName>
</protein>
<gene>
    <name evidence="3" type="ORF">MB27_13145</name>
</gene>
<keyword evidence="2" id="KW-0732">Signal</keyword>
<feature type="signal peptide" evidence="2">
    <location>
        <begin position="1"/>
        <end position="21"/>
    </location>
</feature>
<dbReference type="PANTHER" id="PTHR33428">
    <property type="entry name" value="CHLOROPHYLLASE-2, CHLOROPLASTIC"/>
    <property type="match status" value="1"/>
</dbReference>
<comment type="caution">
    <text evidence="3">The sequence shown here is derived from an EMBL/GenBank/DDBJ whole genome shotgun (WGS) entry which is preliminary data.</text>
</comment>
<evidence type="ECO:0000256" key="1">
    <source>
        <dbReference type="SAM" id="MobiDB-lite"/>
    </source>
</evidence>
<dbReference type="PROSITE" id="PS51257">
    <property type="entry name" value="PROKAR_LIPOPROTEIN"/>
    <property type="match status" value="1"/>
</dbReference>
<dbReference type="ESTHER" id="actut-a0a0a6urr9">
    <property type="family name" value="Chlorophyllase"/>
</dbReference>
<feature type="compositionally biased region" description="Low complexity" evidence="1">
    <location>
        <begin position="32"/>
        <end position="51"/>
    </location>
</feature>
<evidence type="ECO:0000256" key="2">
    <source>
        <dbReference type="SAM" id="SignalP"/>
    </source>
</evidence>
<name>A0A0A6URR9_ACTUT</name>